<dbReference type="eggNOG" id="COG3544">
    <property type="taxonomic scope" value="Bacteria"/>
</dbReference>
<evidence type="ECO:0000313" key="5">
    <source>
        <dbReference type="Proteomes" id="UP000000657"/>
    </source>
</evidence>
<dbReference type="Gene3D" id="1.20.1260.10">
    <property type="match status" value="1"/>
</dbReference>
<dbReference type="InterPro" id="IPR005183">
    <property type="entry name" value="DUF305_CopM-like"/>
</dbReference>
<keyword evidence="5" id="KW-1185">Reference proteome</keyword>
<dbReference type="AlphaFoldDB" id="Q0RS99"/>
<accession>Q0RS99</accession>
<organism evidence="4 5">
    <name type="scientific">Frankia alni (strain DSM 45986 / CECT 9034 / ACN14a)</name>
    <dbReference type="NCBI Taxonomy" id="326424"/>
    <lineage>
        <taxon>Bacteria</taxon>
        <taxon>Bacillati</taxon>
        <taxon>Actinomycetota</taxon>
        <taxon>Actinomycetes</taxon>
        <taxon>Frankiales</taxon>
        <taxon>Frankiaceae</taxon>
        <taxon>Frankia</taxon>
    </lineage>
</organism>
<name>Q0RS99_FRAAA</name>
<proteinExistence type="predicted"/>
<sequence length="231" mass="23676">MKRLILLIPAVVAAVTVGACGSGGSAGAPTATATTTIGGHNAADVTFAQMMVPHHRQAIEMAELAPSHTQNPQVRSLAQEIRAAQAPEIATLAGWLTAWGQPTASPTDPAVSGHSTGGHGSADHTASDHGTAGGGLGDDGMADHGVQTEAPDAAMAGMMSSADMTALRNATGPAFDEMFLAMMIEHHQGAVAMAKTEIHDGIHTPAKQLAENIQRTQAAEIVRMQDLLTRI</sequence>
<dbReference type="Pfam" id="PF03713">
    <property type="entry name" value="DUF305"/>
    <property type="match status" value="1"/>
</dbReference>
<dbReference type="Proteomes" id="UP000000657">
    <property type="component" value="Chromosome"/>
</dbReference>
<dbReference type="KEGG" id="fal:FRAAL0899"/>
<dbReference type="OrthoDB" id="26872at2"/>
<gene>
    <name evidence="4" type="ordered locus">FRAAL0899</name>
</gene>
<reference evidence="4 5" key="1">
    <citation type="journal article" date="2007" name="Genome Res.">
        <title>Genome characteristics of facultatively symbiotic Frankia sp. strains reflect host range and host plant biogeography.</title>
        <authorList>
            <person name="Normand P."/>
            <person name="Lapierre P."/>
            <person name="Tisa L.S."/>
            <person name="Gogarten J.P."/>
            <person name="Alloisio N."/>
            <person name="Bagnarol E."/>
            <person name="Bassi C.A."/>
            <person name="Berry A.M."/>
            <person name="Bickhart D.M."/>
            <person name="Choisne N."/>
            <person name="Couloux A."/>
            <person name="Cournoyer B."/>
            <person name="Cruveiller S."/>
            <person name="Daubin V."/>
            <person name="Demange N."/>
            <person name="Francino M.P."/>
            <person name="Goltsman E."/>
            <person name="Huang Y."/>
            <person name="Kopp O.R."/>
            <person name="Labarre L."/>
            <person name="Lapidus A."/>
            <person name="Lavire C."/>
            <person name="Marechal J."/>
            <person name="Martinez M."/>
            <person name="Mastronunzio J.E."/>
            <person name="Mullin B.C."/>
            <person name="Niemann J."/>
            <person name="Pujic P."/>
            <person name="Rawnsley T."/>
            <person name="Rouy Z."/>
            <person name="Schenowitz C."/>
            <person name="Sellstedt A."/>
            <person name="Tavares F."/>
            <person name="Tomkins J.P."/>
            <person name="Vallenet D."/>
            <person name="Valverde C."/>
            <person name="Wall L.G."/>
            <person name="Wang Y."/>
            <person name="Medigue C."/>
            <person name="Benson D.R."/>
        </authorList>
    </citation>
    <scope>NUCLEOTIDE SEQUENCE [LARGE SCALE GENOMIC DNA]</scope>
    <source>
        <strain evidence="5">DSM 45986 / CECT 9034 / ACN14a</strain>
    </source>
</reference>
<protein>
    <recommendedName>
        <fullName evidence="3">DUF305 domain-containing protein</fullName>
    </recommendedName>
</protein>
<evidence type="ECO:0000259" key="3">
    <source>
        <dbReference type="Pfam" id="PF03713"/>
    </source>
</evidence>
<feature type="chain" id="PRO_5039419114" description="DUF305 domain-containing protein" evidence="2">
    <location>
        <begin position="20"/>
        <end position="231"/>
    </location>
</feature>
<feature type="region of interest" description="Disordered" evidence="1">
    <location>
        <begin position="100"/>
        <end position="145"/>
    </location>
</feature>
<keyword evidence="2" id="KW-0732">Signal</keyword>
<dbReference type="RefSeq" id="WP_011602130.1">
    <property type="nucleotide sequence ID" value="NC_008278.1"/>
</dbReference>
<dbReference type="PANTHER" id="PTHR36933:SF1">
    <property type="entry name" value="SLL0788 PROTEIN"/>
    <property type="match status" value="1"/>
</dbReference>
<dbReference type="PANTHER" id="PTHR36933">
    <property type="entry name" value="SLL0788 PROTEIN"/>
    <property type="match status" value="1"/>
</dbReference>
<feature type="domain" description="DUF305" evidence="3">
    <location>
        <begin position="44"/>
        <end position="228"/>
    </location>
</feature>
<dbReference type="InterPro" id="IPR012347">
    <property type="entry name" value="Ferritin-like"/>
</dbReference>
<dbReference type="PROSITE" id="PS51257">
    <property type="entry name" value="PROKAR_LIPOPROTEIN"/>
    <property type="match status" value="1"/>
</dbReference>
<evidence type="ECO:0000256" key="1">
    <source>
        <dbReference type="SAM" id="MobiDB-lite"/>
    </source>
</evidence>
<evidence type="ECO:0000313" key="4">
    <source>
        <dbReference type="EMBL" id="CAJ59565.1"/>
    </source>
</evidence>
<dbReference type="EMBL" id="CT573213">
    <property type="protein sequence ID" value="CAJ59565.1"/>
    <property type="molecule type" value="Genomic_DNA"/>
</dbReference>
<feature type="signal peptide" evidence="2">
    <location>
        <begin position="1"/>
        <end position="19"/>
    </location>
</feature>
<dbReference type="HOGENOM" id="CLU_074343_1_1_11"/>
<evidence type="ECO:0000256" key="2">
    <source>
        <dbReference type="SAM" id="SignalP"/>
    </source>
</evidence>